<protein>
    <recommendedName>
        <fullName evidence="5">Putative pre-16S rRNA nuclease</fullName>
        <ecNumber evidence="5">3.1.-.-</ecNumber>
    </recommendedName>
</protein>
<feature type="domain" description="YqgF/RNase H-like" evidence="6">
    <location>
        <begin position="2"/>
        <end position="102"/>
    </location>
</feature>
<dbReference type="PANTHER" id="PTHR33317">
    <property type="entry name" value="POLYNUCLEOTIDYL TRANSFERASE, RIBONUCLEASE H-LIKE SUPERFAMILY PROTEIN"/>
    <property type="match status" value="1"/>
</dbReference>
<comment type="subcellular location">
    <subcellularLocation>
        <location evidence="5">Cytoplasm</location>
    </subcellularLocation>
</comment>
<reference evidence="8" key="1">
    <citation type="journal article" date="2019" name="Int. J. Syst. Evol. Microbiol.">
        <title>The Global Catalogue of Microorganisms (GCM) 10K type strain sequencing project: providing services to taxonomists for standard genome sequencing and annotation.</title>
        <authorList>
            <consortium name="The Broad Institute Genomics Platform"/>
            <consortium name="The Broad Institute Genome Sequencing Center for Infectious Disease"/>
            <person name="Wu L."/>
            <person name="Ma J."/>
        </authorList>
    </citation>
    <scope>NUCLEOTIDE SEQUENCE [LARGE SCALE GENOMIC DNA]</scope>
    <source>
        <strain evidence="8">CGMCC 1.8859</strain>
    </source>
</reference>
<dbReference type="SUPFAM" id="SSF53098">
    <property type="entry name" value="Ribonuclease H-like"/>
    <property type="match status" value="1"/>
</dbReference>
<comment type="function">
    <text evidence="5">Could be a nuclease involved in processing of the 5'-end of pre-16S rRNA.</text>
</comment>
<dbReference type="PANTHER" id="PTHR33317:SF4">
    <property type="entry name" value="POLYNUCLEOTIDYL TRANSFERASE, RIBONUCLEASE H-LIKE SUPERFAMILY PROTEIN"/>
    <property type="match status" value="1"/>
</dbReference>
<evidence type="ECO:0000256" key="5">
    <source>
        <dbReference type="HAMAP-Rule" id="MF_00651"/>
    </source>
</evidence>
<keyword evidence="4 5" id="KW-0378">Hydrolase</keyword>
<keyword evidence="1 5" id="KW-0963">Cytoplasm</keyword>
<dbReference type="Proteomes" id="UP000637267">
    <property type="component" value="Unassembled WGS sequence"/>
</dbReference>
<evidence type="ECO:0000256" key="4">
    <source>
        <dbReference type="ARBA" id="ARBA00022801"/>
    </source>
</evidence>
<accession>A0ABQ2PAG4</accession>
<dbReference type="EC" id="3.1.-.-" evidence="5"/>
<keyword evidence="2 5" id="KW-0690">Ribosome biogenesis</keyword>
<comment type="caution">
    <text evidence="7">The sequence shown here is derived from an EMBL/GenBank/DDBJ whole genome shotgun (WGS) entry which is preliminary data.</text>
</comment>
<evidence type="ECO:0000259" key="6">
    <source>
        <dbReference type="SMART" id="SM00732"/>
    </source>
</evidence>
<evidence type="ECO:0000256" key="3">
    <source>
        <dbReference type="ARBA" id="ARBA00022722"/>
    </source>
</evidence>
<dbReference type="SMART" id="SM00732">
    <property type="entry name" value="YqgFc"/>
    <property type="match status" value="1"/>
</dbReference>
<evidence type="ECO:0000256" key="1">
    <source>
        <dbReference type="ARBA" id="ARBA00022490"/>
    </source>
</evidence>
<proteinExistence type="inferred from homology"/>
<keyword evidence="3 5" id="KW-0540">Nuclease</keyword>
<dbReference type="InterPro" id="IPR012337">
    <property type="entry name" value="RNaseH-like_sf"/>
</dbReference>
<gene>
    <name evidence="7" type="ORF">GCM10010970_22220</name>
</gene>
<evidence type="ECO:0000256" key="2">
    <source>
        <dbReference type="ARBA" id="ARBA00022517"/>
    </source>
</evidence>
<dbReference type="HAMAP" id="MF_00651">
    <property type="entry name" value="Nuclease_YqgF"/>
    <property type="match status" value="1"/>
</dbReference>
<dbReference type="InterPro" id="IPR005227">
    <property type="entry name" value="YqgF"/>
</dbReference>
<sequence>MTSALAFDFGEARIGVATGSSELGIPHPVCTISAIDNDTRFARIAQVIKEWQPDVLVVGMPLSLDGEPHKVSFLARKFGQRLYGRFKLPVVYVDERFSSAAASQALNETGVKGRKQKTALDQVAAMQILQGWFDGAVIEPPADPPGQPQSD</sequence>
<dbReference type="CDD" id="cd16964">
    <property type="entry name" value="YqgF"/>
    <property type="match status" value="1"/>
</dbReference>
<dbReference type="RefSeq" id="WP_188704385.1">
    <property type="nucleotide sequence ID" value="NZ_BMLX01000002.1"/>
</dbReference>
<dbReference type="EMBL" id="BMLX01000002">
    <property type="protein sequence ID" value="GGP21788.1"/>
    <property type="molecule type" value="Genomic_DNA"/>
</dbReference>
<dbReference type="Gene3D" id="3.30.420.140">
    <property type="entry name" value="YqgF/RNase H-like domain"/>
    <property type="match status" value="1"/>
</dbReference>
<evidence type="ECO:0000313" key="7">
    <source>
        <dbReference type="EMBL" id="GGP21788.1"/>
    </source>
</evidence>
<dbReference type="Pfam" id="PF03652">
    <property type="entry name" value="RuvX"/>
    <property type="match status" value="1"/>
</dbReference>
<evidence type="ECO:0000313" key="8">
    <source>
        <dbReference type="Proteomes" id="UP000637267"/>
    </source>
</evidence>
<dbReference type="InterPro" id="IPR037027">
    <property type="entry name" value="YqgF/RNaseH-like_dom_sf"/>
</dbReference>
<keyword evidence="8" id="KW-1185">Reference proteome</keyword>
<organism evidence="7 8">
    <name type="scientific">Silvimonas iriomotensis</name>
    <dbReference type="NCBI Taxonomy" id="449662"/>
    <lineage>
        <taxon>Bacteria</taxon>
        <taxon>Pseudomonadati</taxon>
        <taxon>Pseudomonadota</taxon>
        <taxon>Betaproteobacteria</taxon>
        <taxon>Neisseriales</taxon>
        <taxon>Chitinibacteraceae</taxon>
        <taxon>Silvimonas</taxon>
    </lineage>
</organism>
<dbReference type="NCBIfam" id="TIGR00250">
    <property type="entry name" value="RNAse_H_YqgF"/>
    <property type="match status" value="1"/>
</dbReference>
<comment type="similarity">
    <text evidence="5">Belongs to the YqgF HJR family.</text>
</comment>
<dbReference type="InterPro" id="IPR006641">
    <property type="entry name" value="YqgF/RNaseH-like_dom"/>
</dbReference>
<name>A0ABQ2PAG4_9NEIS</name>